<dbReference type="GO" id="GO:0016878">
    <property type="term" value="F:acid-thiol ligase activity"/>
    <property type="evidence" value="ECO:0007669"/>
    <property type="project" value="UniProtKB-ARBA"/>
</dbReference>
<evidence type="ECO:0000313" key="1">
    <source>
        <dbReference type="EMBL" id="KFI28549.1"/>
    </source>
</evidence>
<dbReference type="PROSITE" id="PS00455">
    <property type="entry name" value="AMP_BINDING"/>
    <property type="match status" value="1"/>
</dbReference>
<dbReference type="Pfam" id="PF13193">
    <property type="entry name" value="AMP-binding_C"/>
    <property type="match status" value="1"/>
</dbReference>
<name>A0A086Y2P9_9RHOB</name>
<dbReference type="STRING" id="195105.CN97_17540"/>
<comment type="caution">
    <text evidence="1">The sequence shown here is derived from an EMBL/GenBank/DDBJ whole genome shotgun (WGS) entry which is preliminary data.</text>
</comment>
<protein>
    <submittedName>
        <fullName evidence="1">Cyclohexanecarboxylate--CoA ligase</fullName>
    </submittedName>
</protein>
<sequence length="554" mass="60995">MHFDAVLIEPRRARMEAEGLWPGKTLLDYFEEALAEAPQARALTSVIAATGETRHLTWAEIEHLSWRAAEGLRRLGLRRDDVLACQLPNSWEFVVLYIACRRLGVVFNPVMPIFRERELRFMLRHGEAKVLVVPKAFRGFDHEVMAGTLRADLPDLSRVIVAGRGGEGSFEALLLDPVLDDAPGLRALSLRDRGDANAVCQLIYTSGTTGEPKGVMHTANTMYSNLVAYAERLRLDGSDVILMASPMAHQTGFMYGFLLPVMLRARMVLMDSWDRTLAARLIASEGVTFTMASTPFLMDLTNAVEEGAGDSRSLRIFLCAGTAIPGPLVERACRVLGARIVSAWGMTENGAVTVVPLDDAPDRSARSDGAPLRGMEVQVRGGDGRPVQPGREGELFVRGCSNFAGYLRRPDLNATDAEGWFETGDIARLEVDGHIRIVGRSKDVIIRGAENIPVVEVEALLYKHPAVLQVAIVAYPDDRLGERACAFIVPKDGKAIDFAEMSAFLAGEQLARQYVPERLEIRERLPATASGKIQKFALRNELLVEYEQRRSATA</sequence>
<dbReference type="InterPro" id="IPR000873">
    <property type="entry name" value="AMP-dep_synth/lig_dom"/>
</dbReference>
<dbReference type="InterPro" id="IPR020845">
    <property type="entry name" value="AMP-binding_CS"/>
</dbReference>
<dbReference type="Gene3D" id="3.30.300.30">
    <property type="match status" value="1"/>
</dbReference>
<proteinExistence type="predicted"/>
<gene>
    <name evidence="1" type="ORF">CN97_17540</name>
</gene>
<dbReference type="SUPFAM" id="SSF56801">
    <property type="entry name" value="Acetyl-CoA synthetase-like"/>
    <property type="match status" value="1"/>
</dbReference>
<dbReference type="NCBIfam" id="TIGR03208">
    <property type="entry name" value="cyc_hxne_CoA_lg"/>
    <property type="match status" value="1"/>
</dbReference>
<keyword evidence="2" id="KW-1185">Reference proteome</keyword>
<dbReference type="InterPro" id="IPR025110">
    <property type="entry name" value="AMP-bd_C"/>
</dbReference>
<dbReference type="Proteomes" id="UP000028826">
    <property type="component" value="Unassembled WGS sequence"/>
</dbReference>
<dbReference type="Gene3D" id="3.40.50.12780">
    <property type="entry name" value="N-terminal domain of ligase-like"/>
    <property type="match status" value="1"/>
</dbReference>
<accession>A0A086Y2P9</accession>
<organism evidence="1 2">
    <name type="scientific">Haematobacter massiliensis</name>
    <dbReference type="NCBI Taxonomy" id="195105"/>
    <lineage>
        <taxon>Bacteria</taxon>
        <taxon>Pseudomonadati</taxon>
        <taxon>Pseudomonadota</taxon>
        <taxon>Alphaproteobacteria</taxon>
        <taxon>Rhodobacterales</taxon>
        <taxon>Paracoccaceae</taxon>
        <taxon>Haematobacter</taxon>
    </lineage>
</organism>
<dbReference type="AlphaFoldDB" id="A0A086Y2P9"/>
<dbReference type="PANTHER" id="PTHR43767">
    <property type="entry name" value="LONG-CHAIN-FATTY-ACID--COA LIGASE"/>
    <property type="match status" value="1"/>
</dbReference>
<keyword evidence="1" id="KW-0436">Ligase</keyword>
<dbReference type="eggNOG" id="COG0318">
    <property type="taxonomic scope" value="Bacteria"/>
</dbReference>
<evidence type="ECO:0000313" key="2">
    <source>
        <dbReference type="Proteomes" id="UP000028826"/>
    </source>
</evidence>
<dbReference type="Pfam" id="PF00501">
    <property type="entry name" value="AMP-binding"/>
    <property type="match status" value="1"/>
</dbReference>
<dbReference type="InterPro" id="IPR017621">
    <property type="entry name" value="Cyclohxane-COOH-CoA_Ligase"/>
</dbReference>
<dbReference type="InterPro" id="IPR050237">
    <property type="entry name" value="ATP-dep_AMP-bd_enzyme"/>
</dbReference>
<dbReference type="InterPro" id="IPR042099">
    <property type="entry name" value="ANL_N_sf"/>
</dbReference>
<dbReference type="EMBL" id="JGYG01000007">
    <property type="protein sequence ID" value="KFI28549.1"/>
    <property type="molecule type" value="Genomic_DNA"/>
</dbReference>
<reference evidence="1 2" key="1">
    <citation type="submission" date="2014-03" db="EMBL/GenBank/DDBJ databases">
        <title>Genome of Haematobacter massiliensis CCUG 47968.</title>
        <authorList>
            <person name="Wang D."/>
            <person name="Wang G."/>
        </authorList>
    </citation>
    <scope>NUCLEOTIDE SEQUENCE [LARGE SCALE GENOMIC DNA]</scope>
    <source>
        <strain evidence="1 2">CCUG 47968</strain>
    </source>
</reference>
<dbReference type="RefSeq" id="WP_035711430.1">
    <property type="nucleotide sequence ID" value="NZ_CP035513.1"/>
</dbReference>
<dbReference type="OrthoDB" id="9803968at2"/>
<dbReference type="InterPro" id="IPR045851">
    <property type="entry name" value="AMP-bd_C_sf"/>
</dbReference>
<dbReference type="PANTHER" id="PTHR43767:SF1">
    <property type="entry name" value="NONRIBOSOMAL PEPTIDE SYNTHASE PES1 (EUROFUNG)-RELATED"/>
    <property type="match status" value="1"/>
</dbReference>